<keyword evidence="3" id="KW-1185">Reference proteome</keyword>
<gene>
    <name evidence="2" type="ORF">CR205_11950</name>
</gene>
<evidence type="ECO:0000313" key="3">
    <source>
        <dbReference type="Proteomes" id="UP000248066"/>
    </source>
</evidence>
<evidence type="ECO:0000256" key="1">
    <source>
        <dbReference type="SAM" id="Phobius"/>
    </source>
</evidence>
<feature type="transmembrane region" description="Helical" evidence="1">
    <location>
        <begin position="7"/>
        <end position="24"/>
    </location>
</feature>
<evidence type="ECO:0000313" key="2">
    <source>
        <dbReference type="EMBL" id="PYZ96429.1"/>
    </source>
</evidence>
<accession>A0A2W0HI00</accession>
<feature type="transmembrane region" description="Helical" evidence="1">
    <location>
        <begin position="86"/>
        <end position="105"/>
    </location>
</feature>
<comment type="caution">
    <text evidence="2">The sequence shown here is derived from an EMBL/GenBank/DDBJ whole genome shotgun (WGS) entry which is preliminary data.</text>
</comment>
<proteinExistence type="predicted"/>
<protein>
    <submittedName>
        <fullName evidence="2">Uncharacterized protein</fullName>
    </submittedName>
</protein>
<dbReference type="EMBL" id="PDOF01000002">
    <property type="protein sequence ID" value="PYZ96429.1"/>
    <property type="molecule type" value="Genomic_DNA"/>
</dbReference>
<sequence length="111" mass="11550">MALPRFIVSTAVGAFLLFAGVLVYHFVLEGSGAVLVLITLAAIYVANRAGKSLWCGLASFIAFYVAAILYTAITGGGDGVQSLVEVLIYQGLSVIAATAFIAFATKDKEEA</sequence>
<reference evidence="2 3" key="1">
    <citation type="submission" date="2017-10" db="EMBL/GenBank/DDBJ databases">
        <title>Bacillus sp. nov., a halophilic bacterium isolated from a Yangshapao Lake.</title>
        <authorList>
            <person name="Wang H."/>
        </authorList>
    </citation>
    <scope>NUCLEOTIDE SEQUENCE [LARGE SCALE GENOMIC DNA]</scope>
    <source>
        <strain evidence="2 3">YSP-3</strain>
    </source>
</reference>
<keyword evidence="1" id="KW-0472">Membrane</keyword>
<dbReference type="Proteomes" id="UP000248066">
    <property type="component" value="Unassembled WGS sequence"/>
</dbReference>
<keyword evidence="1" id="KW-1133">Transmembrane helix</keyword>
<keyword evidence="1" id="KW-0812">Transmembrane</keyword>
<dbReference type="AlphaFoldDB" id="A0A2W0HI00"/>
<organism evidence="2 3">
    <name type="scientific">Alteribacter lacisalsi</name>
    <dbReference type="NCBI Taxonomy" id="2045244"/>
    <lineage>
        <taxon>Bacteria</taxon>
        <taxon>Bacillati</taxon>
        <taxon>Bacillota</taxon>
        <taxon>Bacilli</taxon>
        <taxon>Bacillales</taxon>
        <taxon>Bacillaceae</taxon>
        <taxon>Alteribacter</taxon>
    </lineage>
</organism>
<feature type="transmembrane region" description="Helical" evidence="1">
    <location>
        <begin position="53"/>
        <end position="74"/>
    </location>
</feature>
<dbReference type="RefSeq" id="WP_110520110.1">
    <property type="nucleotide sequence ID" value="NZ_PDOF01000002.1"/>
</dbReference>
<dbReference type="OrthoDB" id="2972175at2"/>
<feature type="transmembrane region" description="Helical" evidence="1">
    <location>
        <begin position="30"/>
        <end position="46"/>
    </location>
</feature>
<name>A0A2W0HI00_9BACI</name>